<evidence type="ECO:0000256" key="5">
    <source>
        <dbReference type="ARBA" id="ARBA00023242"/>
    </source>
</evidence>
<feature type="compositionally biased region" description="Basic and acidic residues" evidence="7">
    <location>
        <begin position="17"/>
        <end position="35"/>
    </location>
</feature>
<dbReference type="GO" id="GO:0043565">
    <property type="term" value="F:sequence-specific DNA binding"/>
    <property type="evidence" value="ECO:0007669"/>
    <property type="project" value="InterPro"/>
</dbReference>
<sequence length="574" mass="62327">MAKDEKAIASRCDEEVKFIEDTKEGDTSNAEKVESSPKPSSSNPNDVATRNSRQDDKLKTARVEMGEVKEENERLKQILAKIVNDYKSLQMQFIDIVRQETNNGNHKKEEPEESELVSLSLGRNLSDWPKKDAAPKSSCNTTESKEDDKLNGLELGLDCRFDPGPAEKTNSSSESSFEEPKEVEPADAWPPSKFLKAVKSGEDEISQQAFLKKARVSVRARCDTTTMNDGCQWRKYGQKIAKGNPCPRAYYRCTVSASCPVRKQVQRCADDMSILITTYEGTHNHPLPISATAMASTTSAAVSMLRSGSSTGSQQPTHLGAPISFPAPNTNLHCLNFMSLSNNTFKSQSQFHFPNTTISTSHSHPTITLDLTAPPPPSTSSHYFSKFSSCFPLSQRHPPTSLLNFSTSLMVSSSSSSSSSSFNHSNALEQSWINGYNSAFGRKQPLEDVYQPYNNEVQNNSLQINQSQQALAEKFAAATKAIASNPSFQSALAAAITSVVGDKNNNNVVVHEKHTAASGGIGCSPTYNPNRLSSSSLSSSQGMSLALFPPPSLASSTSKNASASPTGTSRDHIK</sequence>
<keyword evidence="6" id="KW-0175">Coiled coil</keyword>
<name>A0AAN8V3L3_9MAGN</name>
<dbReference type="SUPFAM" id="SSF118290">
    <property type="entry name" value="WRKY DNA-binding domain"/>
    <property type="match status" value="1"/>
</dbReference>
<evidence type="ECO:0000313" key="10">
    <source>
        <dbReference type="Proteomes" id="UP001370490"/>
    </source>
</evidence>
<dbReference type="PROSITE" id="PS50811">
    <property type="entry name" value="WRKY"/>
    <property type="match status" value="1"/>
</dbReference>
<keyword evidence="5" id="KW-0539">Nucleus</keyword>
<feature type="region of interest" description="Disordered" evidence="7">
    <location>
        <begin position="125"/>
        <end position="147"/>
    </location>
</feature>
<feature type="coiled-coil region" evidence="6">
    <location>
        <begin position="58"/>
        <end position="92"/>
    </location>
</feature>
<evidence type="ECO:0000256" key="4">
    <source>
        <dbReference type="ARBA" id="ARBA00023163"/>
    </source>
</evidence>
<dbReference type="InterPro" id="IPR044810">
    <property type="entry name" value="WRKY_plant"/>
</dbReference>
<keyword evidence="10" id="KW-1185">Reference proteome</keyword>
<feature type="region of interest" description="Disordered" evidence="7">
    <location>
        <begin position="531"/>
        <end position="574"/>
    </location>
</feature>
<feature type="domain" description="WRKY" evidence="8">
    <location>
        <begin position="222"/>
        <end position="288"/>
    </location>
</feature>
<comment type="caution">
    <text evidence="9">The sequence shown here is derived from an EMBL/GenBank/DDBJ whole genome shotgun (WGS) entry which is preliminary data.</text>
</comment>
<dbReference type="InterPro" id="IPR036576">
    <property type="entry name" value="WRKY_dom_sf"/>
</dbReference>
<evidence type="ECO:0000256" key="2">
    <source>
        <dbReference type="ARBA" id="ARBA00023015"/>
    </source>
</evidence>
<evidence type="ECO:0000256" key="7">
    <source>
        <dbReference type="SAM" id="MobiDB-lite"/>
    </source>
</evidence>
<dbReference type="EMBL" id="JBAMMX010000019">
    <property type="protein sequence ID" value="KAK6922057.1"/>
    <property type="molecule type" value="Genomic_DNA"/>
</dbReference>
<feature type="region of interest" description="Disordered" evidence="7">
    <location>
        <begin position="161"/>
        <end position="190"/>
    </location>
</feature>
<feature type="region of interest" description="Disordered" evidence="7">
    <location>
        <begin position="17"/>
        <end position="58"/>
    </location>
</feature>
<gene>
    <name evidence="9" type="ORF">RJ641_012564</name>
</gene>
<dbReference type="Proteomes" id="UP001370490">
    <property type="component" value="Unassembled WGS sequence"/>
</dbReference>
<evidence type="ECO:0000256" key="1">
    <source>
        <dbReference type="ARBA" id="ARBA00004123"/>
    </source>
</evidence>
<dbReference type="Gene3D" id="2.20.25.80">
    <property type="entry name" value="WRKY domain"/>
    <property type="match status" value="1"/>
</dbReference>
<reference evidence="9 10" key="1">
    <citation type="submission" date="2023-12" db="EMBL/GenBank/DDBJ databases">
        <title>A high-quality genome assembly for Dillenia turbinata (Dilleniales).</title>
        <authorList>
            <person name="Chanderbali A."/>
        </authorList>
    </citation>
    <scope>NUCLEOTIDE SEQUENCE [LARGE SCALE GENOMIC DNA]</scope>
    <source>
        <strain evidence="9">LSX21</strain>
        <tissue evidence="9">Leaf</tissue>
    </source>
</reference>
<proteinExistence type="predicted"/>
<feature type="compositionally biased region" description="Polar residues" evidence="7">
    <location>
        <begin position="553"/>
        <end position="568"/>
    </location>
</feature>
<dbReference type="SMART" id="SM00774">
    <property type="entry name" value="WRKY"/>
    <property type="match status" value="1"/>
</dbReference>
<accession>A0AAN8V3L3</accession>
<evidence type="ECO:0000256" key="6">
    <source>
        <dbReference type="SAM" id="Coils"/>
    </source>
</evidence>
<keyword evidence="4" id="KW-0804">Transcription</keyword>
<evidence type="ECO:0000256" key="3">
    <source>
        <dbReference type="ARBA" id="ARBA00023125"/>
    </source>
</evidence>
<evidence type="ECO:0000259" key="8">
    <source>
        <dbReference type="PROSITE" id="PS50811"/>
    </source>
</evidence>
<organism evidence="9 10">
    <name type="scientific">Dillenia turbinata</name>
    <dbReference type="NCBI Taxonomy" id="194707"/>
    <lineage>
        <taxon>Eukaryota</taxon>
        <taxon>Viridiplantae</taxon>
        <taxon>Streptophyta</taxon>
        <taxon>Embryophyta</taxon>
        <taxon>Tracheophyta</taxon>
        <taxon>Spermatophyta</taxon>
        <taxon>Magnoliopsida</taxon>
        <taxon>eudicotyledons</taxon>
        <taxon>Gunneridae</taxon>
        <taxon>Pentapetalae</taxon>
        <taxon>Dilleniales</taxon>
        <taxon>Dilleniaceae</taxon>
        <taxon>Dillenia</taxon>
    </lineage>
</organism>
<comment type="subcellular location">
    <subcellularLocation>
        <location evidence="1">Nucleus</location>
    </subcellularLocation>
</comment>
<dbReference type="GO" id="GO:0005634">
    <property type="term" value="C:nucleus"/>
    <property type="evidence" value="ECO:0007669"/>
    <property type="project" value="UniProtKB-SubCell"/>
</dbReference>
<dbReference type="InterPro" id="IPR003657">
    <property type="entry name" value="WRKY_dom"/>
</dbReference>
<dbReference type="FunFam" id="2.20.25.80:FF:000002">
    <property type="entry name" value="probable WRKY transcription factor 31"/>
    <property type="match status" value="1"/>
</dbReference>
<dbReference type="AlphaFoldDB" id="A0AAN8V3L3"/>
<dbReference type="PANTHER" id="PTHR31429:SF97">
    <property type="entry name" value="WRKY TRANSCRIPTION FACTOR 36-RELATED"/>
    <property type="match status" value="1"/>
</dbReference>
<feature type="compositionally biased region" description="Low complexity" evidence="7">
    <location>
        <begin position="36"/>
        <end position="45"/>
    </location>
</feature>
<evidence type="ECO:0000313" key="9">
    <source>
        <dbReference type="EMBL" id="KAK6922057.1"/>
    </source>
</evidence>
<keyword evidence="2" id="KW-0805">Transcription regulation</keyword>
<dbReference type="GO" id="GO:0003700">
    <property type="term" value="F:DNA-binding transcription factor activity"/>
    <property type="evidence" value="ECO:0007669"/>
    <property type="project" value="InterPro"/>
</dbReference>
<dbReference type="Pfam" id="PF03106">
    <property type="entry name" value="WRKY"/>
    <property type="match status" value="1"/>
</dbReference>
<protein>
    <submittedName>
        <fullName evidence="9">WRKY domain</fullName>
    </submittedName>
</protein>
<keyword evidence="3" id="KW-0238">DNA-binding</keyword>
<dbReference type="PANTHER" id="PTHR31429">
    <property type="entry name" value="WRKY TRANSCRIPTION FACTOR 36-RELATED"/>
    <property type="match status" value="1"/>
</dbReference>